<dbReference type="CDD" id="cd02440">
    <property type="entry name" value="AdoMet_MTases"/>
    <property type="match status" value="1"/>
</dbReference>
<reference evidence="5 6" key="1">
    <citation type="submission" date="2023-05" db="EMBL/GenBank/DDBJ databases">
        <title>Streptantibioticus silvisoli sp. nov., acidotolerant actinomycetes 1 from pine litter.</title>
        <authorList>
            <person name="Swiecimska M."/>
            <person name="Golinska P."/>
            <person name="Sangal V."/>
            <person name="Wachnowicz B."/>
            <person name="Goodfellow M."/>
        </authorList>
    </citation>
    <scope>NUCLEOTIDE SEQUENCE [LARGE SCALE GENOMIC DNA]</scope>
    <source>
        <strain evidence="5 6">DSM 42109</strain>
    </source>
</reference>
<comment type="caution">
    <text evidence="5">The sequence shown here is derived from an EMBL/GenBank/DDBJ whole genome shotgun (WGS) entry which is preliminary data.</text>
</comment>
<evidence type="ECO:0000256" key="1">
    <source>
        <dbReference type="ARBA" id="ARBA00022603"/>
    </source>
</evidence>
<accession>A0ABT7A7J8</accession>
<dbReference type="PANTHER" id="PTHR43464">
    <property type="entry name" value="METHYLTRANSFERASE"/>
    <property type="match status" value="1"/>
</dbReference>
<dbReference type="SUPFAM" id="SSF53335">
    <property type="entry name" value="S-adenosyl-L-methionine-dependent methyltransferases"/>
    <property type="match status" value="1"/>
</dbReference>
<evidence type="ECO:0000313" key="6">
    <source>
        <dbReference type="Proteomes" id="UP001214441"/>
    </source>
</evidence>
<dbReference type="RefSeq" id="WP_274039404.1">
    <property type="nucleotide sequence ID" value="NZ_JANCPR020000050.1"/>
</dbReference>
<evidence type="ECO:0000259" key="4">
    <source>
        <dbReference type="Pfam" id="PF13649"/>
    </source>
</evidence>
<dbReference type="Pfam" id="PF13649">
    <property type="entry name" value="Methyltransf_25"/>
    <property type="match status" value="1"/>
</dbReference>
<sequence>MTYADAPLTFENEEFWTEFHDFLFPPERHQHARQLLDSSPLFAFPPGTRILDMCCGAGVFTAPLAARGHRVTGVDRSPAMLDMAAARCREAEATARLVRAEAAHFDEPAAYDIALNLYTSFGYAEDPAENAAALRAMRRALVPGGSLLLDLAGKEILARRVRTSKVVRRGEALVVQTDTALDDWSRMRSDWILVRGERARRACLEWYVYSAVELRGLLEEAGFAKVEVFGGFDATPYDAHAERLVLRATAPPAGA</sequence>
<evidence type="ECO:0000256" key="2">
    <source>
        <dbReference type="ARBA" id="ARBA00022679"/>
    </source>
</evidence>
<evidence type="ECO:0000313" key="5">
    <source>
        <dbReference type="EMBL" id="MDJ1137052.1"/>
    </source>
</evidence>
<keyword evidence="6" id="KW-1185">Reference proteome</keyword>
<keyword evidence="3" id="KW-0949">S-adenosyl-L-methionine</keyword>
<name>A0ABT7A7J8_9ACTN</name>
<keyword evidence="1 5" id="KW-0489">Methyltransferase</keyword>
<dbReference type="InterPro" id="IPR041698">
    <property type="entry name" value="Methyltransf_25"/>
</dbReference>
<proteinExistence type="predicted"/>
<keyword evidence="2" id="KW-0808">Transferase</keyword>
<feature type="domain" description="Methyltransferase" evidence="4">
    <location>
        <begin position="50"/>
        <end position="145"/>
    </location>
</feature>
<dbReference type="Proteomes" id="UP001214441">
    <property type="component" value="Unassembled WGS sequence"/>
</dbReference>
<dbReference type="Gene3D" id="3.40.50.150">
    <property type="entry name" value="Vaccinia Virus protein VP39"/>
    <property type="match status" value="1"/>
</dbReference>
<dbReference type="GO" id="GO:0032259">
    <property type="term" value="P:methylation"/>
    <property type="evidence" value="ECO:0007669"/>
    <property type="project" value="UniProtKB-KW"/>
</dbReference>
<gene>
    <name evidence="5" type="ORF">NMN56_034950</name>
</gene>
<protein>
    <submittedName>
        <fullName evidence="5">Methyltransferase domain-containing protein</fullName>
    </submittedName>
</protein>
<dbReference type="GO" id="GO:0008168">
    <property type="term" value="F:methyltransferase activity"/>
    <property type="evidence" value="ECO:0007669"/>
    <property type="project" value="UniProtKB-KW"/>
</dbReference>
<organism evidence="5 6">
    <name type="scientific">Streptomyces iconiensis</name>
    <dbReference type="NCBI Taxonomy" id="1384038"/>
    <lineage>
        <taxon>Bacteria</taxon>
        <taxon>Bacillati</taxon>
        <taxon>Actinomycetota</taxon>
        <taxon>Actinomycetes</taxon>
        <taxon>Kitasatosporales</taxon>
        <taxon>Streptomycetaceae</taxon>
        <taxon>Streptomyces</taxon>
    </lineage>
</organism>
<dbReference type="InterPro" id="IPR029063">
    <property type="entry name" value="SAM-dependent_MTases_sf"/>
</dbReference>
<dbReference type="Gene3D" id="2.20.25.110">
    <property type="entry name" value="S-adenosyl-L-methionine-dependent methyltransferases"/>
    <property type="match status" value="1"/>
</dbReference>
<dbReference type="EMBL" id="JANCPR020000050">
    <property type="protein sequence ID" value="MDJ1137052.1"/>
    <property type="molecule type" value="Genomic_DNA"/>
</dbReference>
<evidence type="ECO:0000256" key="3">
    <source>
        <dbReference type="ARBA" id="ARBA00022691"/>
    </source>
</evidence>
<dbReference type="PANTHER" id="PTHR43464:SF19">
    <property type="entry name" value="UBIQUINONE BIOSYNTHESIS O-METHYLTRANSFERASE, MITOCHONDRIAL"/>
    <property type="match status" value="1"/>
</dbReference>